<dbReference type="RefSeq" id="WP_249914381.1">
    <property type="nucleotide sequence ID" value="NZ_JAMGBB010000001.1"/>
</dbReference>
<evidence type="ECO:0000256" key="6">
    <source>
        <dbReference type="ARBA" id="ARBA00022833"/>
    </source>
</evidence>
<dbReference type="InterPro" id="IPR018317">
    <property type="entry name" value="QueC"/>
</dbReference>
<feature type="binding site" evidence="11">
    <location>
        <begin position="13"/>
        <end position="23"/>
    </location>
    <ligand>
        <name>ATP</name>
        <dbReference type="ChEBI" id="CHEBI:30616"/>
    </ligand>
</feature>
<comment type="similarity">
    <text evidence="8 11">Belongs to the QueC family.</text>
</comment>
<evidence type="ECO:0000256" key="8">
    <source>
        <dbReference type="ARBA" id="ARBA00037993"/>
    </source>
</evidence>
<accession>A0ABT0S6J0</accession>
<dbReference type="InterPro" id="IPR014729">
    <property type="entry name" value="Rossmann-like_a/b/a_fold"/>
</dbReference>
<reference evidence="12" key="1">
    <citation type="submission" date="2022-05" db="EMBL/GenBank/DDBJ databases">
        <authorList>
            <person name="Jo J.-H."/>
            <person name="Im W.-T."/>
        </authorList>
    </citation>
    <scope>NUCLEOTIDE SEQUENCE</scope>
    <source>
        <strain evidence="12">RB56-2</strain>
    </source>
</reference>
<evidence type="ECO:0000256" key="5">
    <source>
        <dbReference type="ARBA" id="ARBA00022785"/>
    </source>
</evidence>
<evidence type="ECO:0000256" key="9">
    <source>
        <dbReference type="ARBA" id="ARBA00039149"/>
    </source>
</evidence>
<evidence type="ECO:0000256" key="11">
    <source>
        <dbReference type="HAMAP-Rule" id="MF_01633"/>
    </source>
</evidence>
<dbReference type="GO" id="GO:0016874">
    <property type="term" value="F:ligase activity"/>
    <property type="evidence" value="ECO:0007669"/>
    <property type="project" value="UniProtKB-KW"/>
</dbReference>
<evidence type="ECO:0000256" key="10">
    <source>
        <dbReference type="ARBA" id="ARBA00047890"/>
    </source>
</evidence>
<evidence type="ECO:0000256" key="7">
    <source>
        <dbReference type="ARBA" id="ARBA00022840"/>
    </source>
</evidence>
<name>A0ABT0S6J0_9SPHN</name>
<comment type="caution">
    <text evidence="12">The sequence shown here is derived from an EMBL/GenBank/DDBJ whole genome shotgun (WGS) entry which is preliminary data.</text>
</comment>
<dbReference type="SUPFAM" id="SSF52402">
    <property type="entry name" value="Adenine nucleotide alpha hydrolases-like"/>
    <property type="match status" value="1"/>
</dbReference>
<keyword evidence="2 11" id="KW-0436">Ligase</keyword>
<feature type="binding site" evidence="11">
    <location>
        <position position="204"/>
    </location>
    <ligand>
        <name>Zn(2+)</name>
        <dbReference type="ChEBI" id="CHEBI:29105"/>
    </ligand>
</feature>
<feature type="binding site" evidence="11">
    <location>
        <position position="191"/>
    </location>
    <ligand>
        <name>Zn(2+)</name>
        <dbReference type="ChEBI" id="CHEBI:29105"/>
    </ligand>
</feature>
<keyword evidence="5 11" id="KW-0671">Queuosine biosynthesis</keyword>
<feature type="binding site" evidence="11">
    <location>
        <position position="207"/>
    </location>
    <ligand>
        <name>Zn(2+)</name>
        <dbReference type="ChEBI" id="CHEBI:29105"/>
    </ligand>
</feature>
<gene>
    <name evidence="11 12" type="primary">queC</name>
    <name evidence="12" type="ORF">LZ518_02035</name>
</gene>
<evidence type="ECO:0000256" key="2">
    <source>
        <dbReference type="ARBA" id="ARBA00022598"/>
    </source>
</evidence>
<keyword evidence="3 11" id="KW-0479">Metal-binding</keyword>
<dbReference type="PANTHER" id="PTHR42914">
    <property type="entry name" value="7-CYANO-7-DEAZAGUANINE SYNTHASE"/>
    <property type="match status" value="1"/>
</dbReference>
<comment type="catalytic activity">
    <reaction evidence="10 11">
        <text>7-carboxy-7-carbaguanine + NH4(+) + 2 ATP = 7-cyano-7-carbaguanine + 2 AMP + 2 diphosphate + 2 H(+)</text>
        <dbReference type="Rhea" id="RHEA:27982"/>
        <dbReference type="ChEBI" id="CHEBI:15378"/>
        <dbReference type="ChEBI" id="CHEBI:28938"/>
        <dbReference type="ChEBI" id="CHEBI:30616"/>
        <dbReference type="ChEBI" id="CHEBI:33019"/>
        <dbReference type="ChEBI" id="CHEBI:45075"/>
        <dbReference type="ChEBI" id="CHEBI:61036"/>
        <dbReference type="ChEBI" id="CHEBI:456215"/>
        <dbReference type="EC" id="6.3.4.20"/>
    </reaction>
</comment>
<evidence type="ECO:0000256" key="1">
    <source>
        <dbReference type="ARBA" id="ARBA00005061"/>
    </source>
</evidence>
<evidence type="ECO:0000256" key="3">
    <source>
        <dbReference type="ARBA" id="ARBA00022723"/>
    </source>
</evidence>
<sequence length="232" mass="24379">MSNKLNKSAVVLLSGGLDSMVCAALAREAGFSVLALTVDYNQRHRIELEAAKRIAAELADQHIILPLDLTAFGGSALTSDMAVPKDGVAQGIPVTYVPARNTVFLSLALAWAEAAGARDLFVGVNALDYSGYPDCRPDFIAAFEALANQATKAGVEGDRFTVHAPLQQMSKADIAREAARLGLDAGQSHSCYDPAPDGAACGLCDACRLRAKGFEEAGLPDPTVYAPSRERG</sequence>
<protein>
    <recommendedName>
        <fullName evidence="9 11">7-cyano-7-deazaguanine synthase</fullName>
        <ecNumber evidence="9 11">6.3.4.20</ecNumber>
    </recommendedName>
    <alternativeName>
        <fullName evidence="11">7-cyano-7-carbaguanine synthase</fullName>
    </alternativeName>
    <alternativeName>
        <fullName evidence="11">PreQ(0) synthase</fullName>
    </alternativeName>
    <alternativeName>
        <fullName evidence="11">Queuosine biosynthesis protein QueC</fullName>
    </alternativeName>
</protein>
<dbReference type="CDD" id="cd01995">
    <property type="entry name" value="QueC-like"/>
    <property type="match status" value="1"/>
</dbReference>
<evidence type="ECO:0000313" key="13">
    <source>
        <dbReference type="Proteomes" id="UP001165383"/>
    </source>
</evidence>
<dbReference type="HAMAP" id="MF_01633">
    <property type="entry name" value="QueC"/>
    <property type="match status" value="1"/>
</dbReference>
<keyword evidence="13" id="KW-1185">Reference proteome</keyword>
<comment type="function">
    <text evidence="11">Catalyzes the ATP-dependent conversion of 7-carboxy-7-deazaguanine (CDG) to 7-cyano-7-deazaguanine (preQ(0)).</text>
</comment>
<keyword evidence="7 11" id="KW-0067">ATP-binding</keyword>
<dbReference type="Pfam" id="PF06508">
    <property type="entry name" value="QueC"/>
    <property type="match status" value="1"/>
</dbReference>
<dbReference type="EC" id="6.3.4.20" evidence="9 11"/>
<comment type="cofactor">
    <cofactor evidence="11">
        <name>Zn(2+)</name>
        <dbReference type="ChEBI" id="CHEBI:29105"/>
    </cofactor>
    <text evidence="11">Binds 1 zinc ion per subunit.</text>
</comment>
<organism evidence="12 13">
    <name type="scientific">Sphingomonas brevis</name>
    <dbReference type="NCBI Taxonomy" id="2908206"/>
    <lineage>
        <taxon>Bacteria</taxon>
        <taxon>Pseudomonadati</taxon>
        <taxon>Pseudomonadota</taxon>
        <taxon>Alphaproteobacteria</taxon>
        <taxon>Sphingomonadales</taxon>
        <taxon>Sphingomonadaceae</taxon>
        <taxon>Sphingomonas</taxon>
    </lineage>
</organism>
<dbReference type="PIRSF" id="PIRSF006293">
    <property type="entry name" value="ExsB"/>
    <property type="match status" value="1"/>
</dbReference>
<keyword evidence="6 11" id="KW-0862">Zinc</keyword>
<evidence type="ECO:0000313" key="12">
    <source>
        <dbReference type="EMBL" id="MCL6739917.1"/>
    </source>
</evidence>
<proteinExistence type="inferred from homology"/>
<dbReference type="EMBL" id="JAMGBB010000001">
    <property type="protein sequence ID" value="MCL6739917.1"/>
    <property type="molecule type" value="Genomic_DNA"/>
</dbReference>
<comment type="pathway">
    <text evidence="1 11">Purine metabolism; 7-cyano-7-deazaguanine biosynthesis.</text>
</comment>
<evidence type="ECO:0000256" key="4">
    <source>
        <dbReference type="ARBA" id="ARBA00022741"/>
    </source>
</evidence>
<feature type="binding site" evidence="11">
    <location>
        <position position="201"/>
    </location>
    <ligand>
        <name>Zn(2+)</name>
        <dbReference type="ChEBI" id="CHEBI:29105"/>
    </ligand>
</feature>
<dbReference type="NCBIfam" id="TIGR00364">
    <property type="entry name" value="7-cyano-7-deazaguanine synthase QueC"/>
    <property type="match status" value="1"/>
</dbReference>
<dbReference type="Gene3D" id="3.40.50.620">
    <property type="entry name" value="HUPs"/>
    <property type="match status" value="1"/>
</dbReference>
<keyword evidence="4 11" id="KW-0547">Nucleotide-binding</keyword>
<dbReference type="PANTHER" id="PTHR42914:SF1">
    <property type="entry name" value="7-CYANO-7-DEAZAGUANINE SYNTHASE"/>
    <property type="match status" value="1"/>
</dbReference>
<dbReference type="Proteomes" id="UP001165383">
    <property type="component" value="Unassembled WGS sequence"/>
</dbReference>